<reference evidence="2 3" key="2">
    <citation type="submission" date="2018-11" db="EMBL/GenBank/DDBJ databases">
        <authorList>
            <consortium name="Pathogen Informatics"/>
        </authorList>
    </citation>
    <scope>NUCLEOTIDE SEQUENCE [LARGE SCALE GENOMIC DNA]</scope>
</reference>
<dbReference type="WBParaSite" id="OFLC_0001191501-mRNA-1">
    <property type="protein sequence ID" value="OFLC_0001191501-mRNA-1"/>
    <property type="gene ID" value="OFLC_0001191501"/>
</dbReference>
<protein>
    <submittedName>
        <fullName evidence="4">Secreted protein</fullName>
    </submittedName>
</protein>
<evidence type="ECO:0000313" key="4">
    <source>
        <dbReference type="WBParaSite" id="OFLC_0001191501-mRNA-1"/>
    </source>
</evidence>
<sequence>MIVDLRDGVVLLNPLLELSLFPPPVIAVPGFIVSLLPIIPSDSSVRSNDAGEFDVPLLLPPPLPDFFWCFLEAVV</sequence>
<keyword evidence="1" id="KW-0472">Membrane</keyword>
<evidence type="ECO:0000313" key="3">
    <source>
        <dbReference type="Proteomes" id="UP000267606"/>
    </source>
</evidence>
<reference evidence="4" key="1">
    <citation type="submission" date="2016-06" db="UniProtKB">
        <authorList>
            <consortium name="WormBaseParasite"/>
        </authorList>
    </citation>
    <scope>IDENTIFICATION</scope>
</reference>
<dbReference type="AlphaFoldDB" id="A0A183HWQ3"/>
<keyword evidence="3" id="KW-1185">Reference proteome</keyword>
<proteinExistence type="predicted"/>
<organism evidence="4">
    <name type="scientific">Onchocerca flexuosa</name>
    <dbReference type="NCBI Taxonomy" id="387005"/>
    <lineage>
        <taxon>Eukaryota</taxon>
        <taxon>Metazoa</taxon>
        <taxon>Ecdysozoa</taxon>
        <taxon>Nematoda</taxon>
        <taxon>Chromadorea</taxon>
        <taxon>Rhabditida</taxon>
        <taxon>Spirurina</taxon>
        <taxon>Spiruromorpha</taxon>
        <taxon>Filarioidea</taxon>
        <taxon>Onchocercidae</taxon>
        <taxon>Onchocerca</taxon>
    </lineage>
</organism>
<gene>
    <name evidence="2" type="ORF">OFLC_LOCUS11913</name>
</gene>
<dbReference type="Proteomes" id="UP000267606">
    <property type="component" value="Unassembled WGS sequence"/>
</dbReference>
<accession>A0A183HWQ3</accession>
<evidence type="ECO:0000313" key="2">
    <source>
        <dbReference type="EMBL" id="VDO80336.1"/>
    </source>
</evidence>
<evidence type="ECO:0000256" key="1">
    <source>
        <dbReference type="SAM" id="Phobius"/>
    </source>
</evidence>
<keyword evidence="1" id="KW-0812">Transmembrane</keyword>
<keyword evidence="1" id="KW-1133">Transmembrane helix</keyword>
<feature type="transmembrane region" description="Helical" evidence="1">
    <location>
        <begin position="20"/>
        <end position="39"/>
    </location>
</feature>
<name>A0A183HWQ3_9BILA</name>
<dbReference type="EMBL" id="UZAJ01017830">
    <property type="protein sequence ID" value="VDO80336.1"/>
    <property type="molecule type" value="Genomic_DNA"/>
</dbReference>